<evidence type="ECO:0000256" key="4">
    <source>
        <dbReference type="ARBA" id="ARBA00023125"/>
    </source>
</evidence>
<keyword evidence="8" id="KW-1185">Reference proteome</keyword>
<comment type="caution">
    <text evidence="7">The sequence shown here is derived from an EMBL/GenBank/DDBJ whole genome shotgun (WGS) entry which is preliminary data.</text>
</comment>
<dbReference type="InterPro" id="IPR003018">
    <property type="entry name" value="GAF"/>
</dbReference>
<dbReference type="InterPro" id="IPR029016">
    <property type="entry name" value="GAF-like_dom_sf"/>
</dbReference>
<dbReference type="RefSeq" id="WP_343942905.1">
    <property type="nucleotide sequence ID" value="NZ_BAAAHP010000108.1"/>
</dbReference>
<dbReference type="InterPro" id="IPR058031">
    <property type="entry name" value="AAA_lid_NorR"/>
</dbReference>
<dbReference type="SUPFAM" id="SSF52540">
    <property type="entry name" value="P-loop containing nucleoside triphosphate hydrolases"/>
    <property type="match status" value="1"/>
</dbReference>
<evidence type="ECO:0000313" key="8">
    <source>
        <dbReference type="Proteomes" id="UP001499967"/>
    </source>
</evidence>
<evidence type="ECO:0000256" key="2">
    <source>
        <dbReference type="ARBA" id="ARBA00022840"/>
    </source>
</evidence>
<evidence type="ECO:0000256" key="5">
    <source>
        <dbReference type="ARBA" id="ARBA00023163"/>
    </source>
</evidence>
<feature type="domain" description="Sigma-54 factor interaction" evidence="6">
    <location>
        <begin position="471"/>
        <end position="531"/>
    </location>
</feature>
<organism evidence="7 8">
    <name type="scientific">Pseudonocardia zijingensis</name>
    <dbReference type="NCBI Taxonomy" id="153376"/>
    <lineage>
        <taxon>Bacteria</taxon>
        <taxon>Bacillati</taxon>
        <taxon>Actinomycetota</taxon>
        <taxon>Actinomycetes</taxon>
        <taxon>Pseudonocardiales</taxon>
        <taxon>Pseudonocardiaceae</taxon>
        <taxon>Pseudonocardia</taxon>
    </lineage>
</organism>
<keyword evidence="4" id="KW-0238">DNA-binding</keyword>
<dbReference type="InterPro" id="IPR027417">
    <property type="entry name" value="P-loop_NTPase"/>
</dbReference>
<dbReference type="Gene3D" id="3.30.450.40">
    <property type="match status" value="1"/>
</dbReference>
<dbReference type="Gene3D" id="1.10.10.60">
    <property type="entry name" value="Homeodomain-like"/>
    <property type="match status" value="1"/>
</dbReference>
<dbReference type="Pfam" id="PF02954">
    <property type="entry name" value="HTH_8"/>
    <property type="match status" value="1"/>
</dbReference>
<reference evidence="8" key="1">
    <citation type="journal article" date="2019" name="Int. J. Syst. Evol. Microbiol.">
        <title>The Global Catalogue of Microorganisms (GCM) 10K type strain sequencing project: providing services to taxonomists for standard genome sequencing and annotation.</title>
        <authorList>
            <consortium name="The Broad Institute Genomics Platform"/>
            <consortium name="The Broad Institute Genome Sequencing Center for Infectious Disease"/>
            <person name="Wu L."/>
            <person name="Ma J."/>
        </authorList>
    </citation>
    <scope>NUCLEOTIDE SEQUENCE [LARGE SCALE GENOMIC DNA]</scope>
    <source>
        <strain evidence="8">JCM 11117</strain>
    </source>
</reference>
<dbReference type="InterPro" id="IPR002197">
    <property type="entry name" value="HTH_Fis"/>
</dbReference>
<evidence type="ECO:0000259" key="6">
    <source>
        <dbReference type="PROSITE" id="PS50045"/>
    </source>
</evidence>
<dbReference type="PANTHER" id="PTHR32071">
    <property type="entry name" value="TRANSCRIPTIONAL REGULATORY PROTEIN"/>
    <property type="match status" value="1"/>
</dbReference>
<gene>
    <name evidence="7" type="ORF">GCM10009559_39110</name>
</gene>
<proteinExistence type="predicted"/>
<dbReference type="SUPFAM" id="SSF46689">
    <property type="entry name" value="Homeodomain-like"/>
    <property type="match status" value="1"/>
</dbReference>
<dbReference type="Pfam" id="PF25601">
    <property type="entry name" value="AAA_lid_14"/>
    <property type="match status" value="1"/>
</dbReference>
<keyword evidence="3" id="KW-0805">Transcription regulation</keyword>
<sequence>MARRPEGGPRTPAGAATDELARARVSFLMDEPVQSGVVREPILASWTRSVAWQVPADHIELPYAEDVDDDSVLTRAARPVLAEVSDQFATEPVSVILCDADGVVLDRRTADTSLESHLDRVLLRPGFSYAERHVGTNGIGSALEGGGPAQVFGHEHYVEHLEDLACAGIPVRHPGTGRVLGVVDITCWRRHAGSMMATAVASIGRRIEEAVLVHSGRREHLLLQDYLRACRRARGAVFAIGADVLMMNDRAREQFDQRDQGALLAEAVEALGAGRDRKLVVDLPSGLTARVHCRPSFSEGGVTGGVLQVQLVAHMTHVTHGDTAAAFPPSQPTAVGSSTSWKKCGHAVDRHFQAREWLLLEGEPGVGKVTIARAAHQNRTPAGHLRVLDADDHGPQWIGEVSAELEHAGTLVIAHLDRLPAAGVTALAEALEPYREATGIERPWVVATVTREASARRSADLAALLTCFPRTVEVPSLRHHIEDVAELVPHLLARLARGALTCSPEAMHVLMRNRWPGNVEQLHQVLRKVVAKRRAGVVEARDLPPECRVTTRRVLTPLEAIECDAIIEALLDTGGNKVEAARRLGSSRATIYRKIREYGIAMPSPVEGAAQRS</sequence>
<keyword evidence="5" id="KW-0804">Transcription</keyword>
<evidence type="ECO:0000313" key="7">
    <source>
        <dbReference type="EMBL" id="GAA0942725.1"/>
    </source>
</evidence>
<accession>A0ABP4AXC9</accession>
<dbReference type="PANTHER" id="PTHR32071:SF122">
    <property type="entry name" value="SIGMA FACTOR"/>
    <property type="match status" value="1"/>
</dbReference>
<dbReference type="Gene3D" id="1.10.8.60">
    <property type="match status" value="1"/>
</dbReference>
<dbReference type="EMBL" id="BAAAHP010000108">
    <property type="protein sequence ID" value="GAA0942725.1"/>
    <property type="molecule type" value="Genomic_DNA"/>
</dbReference>
<keyword evidence="1" id="KW-0547">Nucleotide-binding</keyword>
<dbReference type="Gene3D" id="3.40.50.300">
    <property type="entry name" value="P-loop containing nucleotide triphosphate hydrolases"/>
    <property type="match status" value="1"/>
</dbReference>
<dbReference type="Proteomes" id="UP001499967">
    <property type="component" value="Unassembled WGS sequence"/>
</dbReference>
<protein>
    <submittedName>
        <fullName evidence="7">Helix-turn-helix domain-containing protein</fullName>
    </submittedName>
</protein>
<keyword evidence="2" id="KW-0067">ATP-binding</keyword>
<dbReference type="InterPro" id="IPR002078">
    <property type="entry name" value="Sigma_54_int"/>
</dbReference>
<dbReference type="Pfam" id="PF01590">
    <property type="entry name" value="GAF"/>
    <property type="match status" value="1"/>
</dbReference>
<evidence type="ECO:0000256" key="3">
    <source>
        <dbReference type="ARBA" id="ARBA00023015"/>
    </source>
</evidence>
<dbReference type="InterPro" id="IPR009057">
    <property type="entry name" value="Homeodomain-like_sf"/>
</dbReference>
<evidence type="ECO:0000256" key="1">
    <source>
        <dbReference type="ARBA" id="ARBA00022741"/>
    </source>
</evidence>
<name>A0ABP4AXC9_9PSEU</name>
<dbReference type="PROSITE" id="PS50045">
    <property type="entry name" value="SIGMA54_INTERACT_4"/>
    <property type="match status" value="1"/>
</dbReference>
<dbReference type="PRINTS" id="PR01590">
    <property type="entry name" value="HTHFIS"/>
</dbReference>